<dbReference type="GO" id="GO:0003677">
    <property type="term" value="F:DNA binding"/>
    <property type="evidence" value="ECO:0007669"/>
    <property type="project" value="UniProtKB-KW"/>
</dbReference>
<evidence type="ECO:0000313" key="3">
    <source>
        <dbReference type="Proteomes" id="UP000555564"/>
    </source>
</evidence>
<protein>
    <submittedName>
        <fullName evidence="2">DNA-binding MarR family transcriptional regulator</fullName>
    </submittedName>
</protein>
<dbReference type="SUPFAM" id="SSF46785">
    <property type="entry name" value="Winged helix' DNA-binding domain"/>
    <property type="match status" value="1"/>
</dbReference>
<dbReference type="SMART" id="SM00347">
    <property type="entry name" value="HTH_MARR"/>
    <property type="match status" value="1"/>
</dbReference>
<accession>A0A7X0M8E5</accession>
<gene>
    <name evidence="2" type="ORF">BJ992_003405</name>
</gene>
<name>A0A7X0M8E5_9ACTN</name>
<evidence type="ECO:0000259" key="1">
    <source>
        <dbReference type="SMART" id="SM00347"/>
    </source>
</evidence>
<dbReference type="GO" id="GO:0006950">
    <property type="term" value="P:response to stress"/>
    <property type="evidence" value="ECO:0007669"/>
    <property type="project" value="TreeGrafter"/>
</dbReference>
<comment type="caution">
    <text evidence="2">The sequence shown here is derived from an EMBL/GenBank/DDBJ whole genome shotgun (WGS) entry which is preliminary data.</text>
</comment>
<dbReference type="EMBL" id="JACHIU010000001">
    <property type="protein sequence ID" value="MBB6473974.1"/>
    <property type="molecule type" value="Genomic_DNA"/>
</dbReference>
<dbReference type="AlphaFoldDB" id="A0A7X0M8E5"/>
<dbReference type="PANTHER" id="PTHR33164">
    <property type="entry name" value="TRANSCRIPTIONAL REGULATOR, MARR FAMILY"/>
    <property type="match status" value="1"/>
</dbReference>
<keyword evidence="2" id="KW-0238">DNA-binding</keyword>
<dbReference type="InterPro" id="IPR036388">
    <property type="entry name" value="WH-like_DNA-bd_sf"/>
</dbReference>
<keyword evidence="3" id="KW-1185">Reference proteome</keyword>
<dbReference type="PANTHER" id="PTHR33164:SF43">
    <property type="entry name" value="HTH-TYPE TRANSCRIPTIONAL REPRESSOR YETL"/>
    <property type="match status" value="1"/>
</dbReference>
<dbReference type="InterPro" id="IPR036390">
    <property type="entry name" value="WH_DNA-bd_sf"/>
</dbReference>
<reference evidence="2 3" key="1">
    <citation type="submission" date="2020-08" db="EMBL/GenBank/DDBJ databases">
        <title>Sequencing the genomes of 1000 actinobacteria strains.</title>
        <authorList>
            <person name="Klenk H.-P."/>
        </authorList>
    </citation>
    <scope>NUCLEOTIDE SEQUENCE [LARGE SCALE GENOMIC DNA]</scope>
    <source>
        <strain evidence="2 3">DSM 44936</strain>
    </source>
</reference>
<dbReference type="RefSeq" id="WP_184982097.1">
    <property type="nucleotide sequence ID" value="NZ_BAAALO010000061.1"/>
</dbReference>
<proteinExistence type="predicted"/>
<dbReference type="GO" id="GO:0003700">
    <property type="term" value="F:DNA-binding transcription factor activity"/>
    <property type="evidence" value="ECO:0007669"/>
    <property type="project" value="InterPro"/>
</dbReference>
<evidence type="ECO:0000313" key="2">
    <source>
        <dbReference type="EMBL" id="MBB6473974.1"/>
    </source>
</evidence>
<dbReference type="Gene3D" id="1.10.10.10">
    <property type="entry name" value="Winged helix-like DNA-binding domain superfamily/Winged helix DNA-binding domain"/>
    <property type="match status" value="1"/>
</dbReference>
<dbReference type="Pfam" id="PF01047">
    <property type="entry name" value="MarR"/>
    <property type="match status" value="1"/>
</dbReference>
<dbReference type="InterPro" id="IPR000835">
    <property type="entry name" value="HTH_MarR-typ"/>
</dbReference>
<sequence>MPASTDHTADIDLLEAVPRETATLRTQAHRLVTALALRTGLTVPQFRCLALLCRRGPLTPAELATQAHLPPSAATSVTTRLENDGLVRRTTAADGRVLLHATPRARLGPAFRELRETWHSLLRGQDDDLALIAGLLADGRRLSDLVIGIVS</sequence>
<dbReference type="InterPro" id="IPR039422">
    <property type="entry name" value="MarR/SlyA-like"/>
</dbReference>
<dbReference type="Proteomes" id="UP000555564">
    <property type="component" value="Unassembled WGS sequence"/>
</dbReference>
<organism evidence="2 3">
    <name type="scientific">Sphaerisporangium rubeum</name>
    <dbReference type="NCBI Taxonomy" id="321317"/>
    <lineage>
        <taxon>Bacteria</taxon>
        <taxon>Bacillati</taxon>
        <taxon>Actinomycetota</taxon>
        <taxon>Actinomycetes</taxon>
        <taxon>Streptosporangiales</taxon>
        <taxon>Streptosporangiaceae</taxon>
        <taxon>Sphaerisporangium</taxon>
    </lineage>
</organism>
<feature type="domain" description="HTH marR-type" evidence="1">
    <location>
        <begin position="34"/>
        <end position="129"/>
    </location>
</feature>